<proteinExistence type="predicted"/>
<sequence>MHSRNSSTLSLPSPARLTALKLNDGLNPKVRFLAATQDTTEWSNSRSSAPKPARIGRIRVTSNHPSGNGYVGTTLANSGVLLVNHVDEDVPLEVRCPAGRGILHNLELLNARSSHSWLGMTWLESKAPSLCPGSSSIAALSHVSDSSWGSKSSSTSKKYAGDKGHAVWNIHEDRTVRATWSDGIMSKSLAFVIDPASRELFAVPDKTSSWLGEFWGYVRVNLTFESA</sequence>
<dbReference type="Proteomes" id="UP000054248">
    <property type="component" value="Unassembled WGS sequence"/>
</dbReference>
<keyword evidence="2" id="KW-1185">Reference proteome</keyword>
<evidence type="ECO:0000313" key="2">
    <source>
        <dbReference type="Proteomes" id="UP000054248"/>
    </source>
</evidence>
<organism evidence="1 2">
    <name type="scientific">Tulasnella calospora MUT 4182</name>
    <dbReference type="NCBI Taxonomy" id="1051891"/>
    <lineage>
        <taxon>Eukaryota</taxon>
        <taxon>Fungi</taxon>
        <taxon>Dikarya</taxon>
        <taxon>Basidiomycota</taxon>
        <taxon>Agaricomycotina</taxon>
        <taxon>Agaricomycetes</taxon>
        <taxon>Cantharellales</taxon>
        <taxon>Tulasnellaceae</taxon>
        <taxon>Tulasnella</taxon>
    </lineage>
</organism>
<reference evidence="2" key="2">
    <citation type="submission" date="2015-01" db="EMBL/GenBank/DDBJ databases">
        <title>Evolutionary Origins and Diversification of the Mycorrhizal Mutualists.</title>
        <authorList>
            <consortium name="DOE Joint Genome Institute"/>
            <consortium name="Mycorrhizal Genomics Consortium"/>
            <person name="Kohler A."/>
            <person name="Kuo A."/>
            <person name="Nagy L.G."/>
            <person name="Floudas D."/>
            <person name="Copeland A."/>
            <person name="Barry K.W."/>
            <person name="Cichocki N."/>
            <person name="Veneault-Fourrey C."/>
            <person name="LaButti K."/>
            <person name="Lindquist E.A."/>
            <person name="Lipzen A."/>
            <person name="Lundell T."/>
            <person name="Morin E."/>
            <person name="Murat C."/>
            <person name="Riley R."/>
            <person name="Ohm R."/>
            <person name="Sun H."/>
            <person name="Tunlid A."/>
            <person name="Henrissat B."/>
            <person name="Grigoriev I.V."/>
            <person name="Hibbett D.S."/>
            <person name="Martin F."/>
        </authorList>
    </citation>
    <scope>NUCLEOTIDE SEQUENCE [LARGE SCALE GENOMIC DNA]</scope>
    <source>
        <strain evidence="2">MUT 4182</strain>
    </source>
</reference>
<dbReference type="EMBL" id="KN822979">
    <property type="protein sequence ID" value="KIO29761.1"/>
    <property type="molecule type" value="Genomic_DNA"/>
</dbReference>
<dbReference type="AlphaFoldDB" id="A0A0C3QNQ8"/>
<reference evidence="1 2" key="1">
    <citation type="submission" date="2014-04" db="EMBL/GenBank/DDBJ databases">
        <authorList>
            <consortium name="DOE Joint Genome Institute"/>
            <person name="Kuo A."/>
            <person name="Girlanda M."/>
            <person name="Perotto S."/>
            <person name="Kohler A."/>
            <person name="Nagy L.G."/>
            <person name="Floudas D."/>
            <person name="Copeland A."/>
            <person name="Barry K.W."/>
            <person name="Cichocki N."/>
            <person name="Veneault-Fourrey C."/>
            <person name="LaButti K."/>
            <person name="Lindquist E.A."/>
            <person name="Lipzen A."/>
            <person name="Lundell T."/>
            <person name="Morin E."/>
            <person name="Murat C."/>
            <person name="Sun H."/>
            <person name="Tunlid A."/>
            <person name="Henrissat B."/>
            <person name="Grigoriev I.V."/>
            <person name="Hibbett D.S."/>
            <person name="Martin F."/>
            <person name="Nordberg H.P."/>
            <person name="Cantor M.N."/>
            <person name="Hua S.X."/>
        </authorList>
    </citation>
    <scope>NUCLEOTIDE SEQUENCE [LARGE SCALE GENOMIC DNA]</scope>
    <source>
        <strain evidence="1 2">MUT 4182</strain>
    </source>
</reference>
<name>A0A0C3QNQ8_9AGAM</name>
<protein>
    <submittedName>
        <fullName evidence="1">Uncharacterized protein</fullName>
    </submittedName>
</protein>
<evidence type="ECO:0000313" key="1">
    <source>
        <dbReference type="EMBL" id="KIO29761.1"/>
    </source>
</evidence>
<dbReference type="HOGENOM" id="CLU_1220466_0_0_1"/>
<gene>
    <name evidence="1" type="ORF">M407DRAFT_163690</name>
</gene>
<accession>A0A0C3QNQ8</accession>